<proteinExistence type="predicted"/>
<dbReference type="EMBL" id="VIFK01000024">
    <property type="protein sequence ID" value="TQF00097.1"/>
    <property type="molecule type" value="Genomic_DNA"/>
</dbReference>
<gene>
    <name evidence="3" type="ORF">FKY71_05155</name>
</gene>
<dbReference type="SUPFAM" id="SSF49879">
    <property type="entry name" value="SMAD/FHA domain"/>
    <property type="match status" value="1"/>
</dbReference>
<dbReference type="InterPro" id="IPR046883">
    <property type="entry name" value="T6SS_FHA_C"/>
</dbReference>
<accession>A0A540VTQ1</accession>
<evidence type="ECO:0000313" key="4">
    <source>
        <dbReference type="Proteomes" id="UP000315400"/>
    </source>
</evidence>
<dbReference type="CDD" id="cd00060">
    <property type="entry name" value="FHA"/>
    <property type="match status" value="1"/>
</dbReference>
<dbReference type="InterPro" id="IPR000253">
    <property type="entry name" value="FHA_dom"/>
</dbReference>
<feature type="domain" description="FHA" evidence="2">
    <location>
        <begin position="28"/>
        <end position="79"/>
    </location>
</feature>
<feature type="compositionally biased region" description="Basic and acidic residues" evidence="1">
    <location>
        <begin position="171"/>
        <end position="181"/>
    </location>
</feature>
<dbReference type="Gene3D" id="2.60.200.20">
    <property type="match status" value="1"/>
</dbReference>
<comment type="caution">
    <text evidence="3">The sequence shown here is derived from an EMBL/GenBank/DDBJ whole genome shotgun (WGS) entry which is preliminary data.</text>
</comment>
<sequence>MTLSVQLLQIPPTETVMKREFYLNGTSFTIGRDFASDICLPDLSETISQTHLIVGKTPSGSYTAVDTSTTGAMMNGQDLPPKQPQSLKDGDIISFAGYRLLFGIVETVRDEKPESYFPEQKFVVETDISNDAPLLPDAEIEEAPPDPAPGFSAGELDLDPDLMFDPFAEGPEMREPPRPEPHPQPAAPKPAFADPVEVMEMTHYQTPPALQGSHLRATHYREQVSTAMEQALERFLNELDPTALQDDYDDYIPRLVNRQKRYWKIHSRQFAKKKANGEFKRTFLALFAEEMRKL</sequence>
<dbReference type="Pfam" id="PF00498">
    <property type="entry name" value="FHA"/>
    <property type="match status" value="1"/>
</dbReference>
<reference evidence="3 4" key="1">
    <citation type="submission" date="2019-06" db="EMBL/GenBank/DDBJ databases">
        <title>Metagenome assembled Genome of Spiribacter salinus SL48-SHIP from the microbial mat of Salt Lake 48 (Novosibirsk region, Russia).</title>
        <authorList>
            <person name="Shipova A."/>
            <person name="Rozanov A.S."/>
            <person name="Bryanskaya A.V."/>
            <person name="Peltek S.E."/>
        </authorList>
    </citation>
    <scope>NUCLEOTIDE SEQUENCE [LARGE SCALE GENOMIC DNA]</scope>
    <source>
        <strain evidence="3">SL48-SHIP-2</strain>
    </source>
</reference>
<dbReference type="Pfam" id="PF20232">
    <property type="entry name" value="T6SS_FHA_C"/>
    <property type="match status" value="1"/>
</dbReference>
<protein>
    <submittedName>
        <fullName evidence="3">FHA domain-containing protein</fullName>
    </submittedName>
</protein>
<dbReference type="PROSITE" id="PS50006">
    <property type="entry name" value="FHA_DOMAIN"/>
    <property type="match status" value="1"/>
</dbReference>
<dbReference type="Proteomes" id="UP000315400">
    <property type="component" value="Unassembled WGS sequence"/>
</dbReference>
<feature type="region of interest" description="Disordered" evidence="1">
    <location>
        <begin position="137"/>
        <end position="187"/>
    </location>
</feature>
<organism evidence="3 4">
    <name type="scientific">Spiribacter salinus</name>
    <dbReference type="NCBI Taxonomy" id="1335746"/>
    <lineage>
        <taxon>Bacteria</taxon>
        <taxon>Pseudomonadati</taxon>
        <taxon>Pseudomonadota</taxon>
        <taxon>Gammaproteobacteria</taxon>
        <taxon>Chromatiales</taxon>
        <taxon>Ectothiorhodospiraceae</taxon>
        <taxon>Spiribacter</taxon>
    </lineage>
</organism>
<dbReference type="InterPro" id="IPR008984">
    <property type="entry name" value="SMAD_FHA_dom_sf"/>
</dbReference>
<dbReference type="AlphaFoldDB" id="A0A540VTQ1"/>
<evidence type="ECO:0000313" key="3">
    <source>
        <dbReference type="EMBL" id="TQF00097.1"/>
    </source>
</evidence>
<name>A0A540VTQ1_9GAMM</name>
<evidence type="ECO:0000256" key="1">
    <source>
        <dbReference type="SAM" id="MobiDB-lite"/>
    </source>
</evidence>
<evidence type="ECO:0000259" key="2">
    <source>
        <dbReference type="PROSITE" id="PS50006"/>
    </source>
</evidence>